<feature type="domain" description="N-acetyltransferase" evidence="1">
    <location>
        <begin position="6"/>
        <end position="166"/>
    </location>
</feature>
<dbReference type="CDD" id="cd04301">
    <property type="entry name" value="NAT_SF"/>
    <property type="match status" value="1"/>
</dbReference>
<dbReference type="AlphaFoldDB" id="A0A1U9JT26"/>
<dbReference type="PROSITE" id="PS51186">
    <property type="entry name" value="GNAT"/>
    <property type="match status" value="1"/>
</dbReference>
<dbReference type="Gene3D" id="3.40.630.30">
    <property type="match status" value="1"/>
</dbReference>
<organism evidence="2 3">
    <name type="scientific">Candidatus Tokpelaia hoelldobleri</name>
    <dbReference type="NCBI Taxonomy" id="1902579"/>
    <lineage>
        <taxon>Bacteria</taxon>
        <taxon>Pseudomonadati</taxon>
        <taxon>Pseudomonadota</taxon>
        <taxon>Alphaproteobacteria</taxon>
        <taxon>Hyphomicrobiales</taxon>
        <taxon>Candidatus Tokpelaia</taxon>
    </lineage>
</organism>
<evidence type="ECO:0000313" key="2">
    <source>
        <dbReference type="EMBL" id="AQS41013.1"/>
    </source>
</evidence>
<dbReference type="InterPro" id="IPR016181">
    <property type="entry name" value="Acyl_CoA_acyltransferase"/>
</dbReference>
<sequence>MTMEPVQWRPMQGDDLAAVSRIAAVCHPAFPESSRVLAEKQRLAPDFCLVLADERQVLGYLLAHPWRLGDIPALDHLLGAIPVDADCLYLHDLALLPQTRGGGYAAKVLALLERGAMAAGYTKLALVAVNKSAAFWRKQGFIAVQPAGIMAKKLKTYSDDALYMTK</sequence>
<reference evidence="2 3" key="2">
    <citation type="journal article" date="2016" name="Sci. Rep.">
        <title>The genome of Rhizobiales bacteria in predatory ants reveals urease gene functions but no genes for nitrogen fixation.</title>
        <authorList>
            <person name="Neuvonen M.M."/>
            <person name="Tamarit D."/>
            <person name="Naslund K."/>
            <person name="Liebig J."/>
            <person name="Feldhaar H."/>
            <person name="Moran N.A."/>
            <person name="Guy L."/>
            <person name="Andersson S.G."/>
        </authorList>
    </citation>
    <scope>NUCLEOTIDE SEQUENCE [LARGE SCALE GENOMIC DNA]</scope>
    <source>
        <strain evidence="2 3">Hsal</strain>
    </source>
</reference>
<accession>A0A1U9JT26</accession>
<dbReference type="SUPFAM" id="SSF55729">
    <property type="entry name" value="Acyl-CoA N-acyltransferases (Nat)"/>
    <property type="match status" value="1"/>
</dbReference>
<evidence type="ECO:0000313" key="3">
    <source>
        <dbReference type="Proteomes" id="UP000188912"/>
    </source>
</evidence>
<dbReference type="GO" id="GO:0016747">
    <property type="term" value="F:acyltransferase activity, transferring groups other than amino-acyl groups"/>
    <property type="evidence" value="ECO:0007669"/>
    <property type="project" value="InterPro"/>
</dbReference>
<dbReference type="Pfam" id="PF00583">
    <property type="entry name" value="Acetyltransf_1"/>
    <property type="match status" value="1"/>
</dbReference>
<name>A0A1U9JT26_9HYPH</name>
<dbReference type="KEGG" id="thd:BHV28_02910"/>
<dbReference type="STRING" id="1902579.BHV28_02910"/>
<protein>
    <recommendedName>
        <fullName evidence="1">N-acetyltransferase domain-containing protein</fullName>
    </recommendedName>
</protein>
<dbReference type="InterPro" id="IPR000182">
    <property type="entry name" value="GNAT_dom"/>
</dbReference>
<evidence type="ECO:0000259" key="1">
    <source>
        <dbReference type="PROSITE" id="PS51186"/>
    </source>
</evidence>
<proteinExistence type="predicted"/>
<gene>
    <name evidence="2" type="ORF">BHV28_02910</name>
</gene>
<dbReference type="Proteomes" id="UP000188912">
    <property type="component" value="Chromosome"/>
</dbReference>
<dbReference type="EMBL" id="CP017315">
    <property type="protein sequence ID" value="AQS41013.1"/>
    <property type="molecule type" value="Genomic_DNA"/>
</dbReference>
<reference evidence="2 3" key="1">
    <citation type="journal article" date="2010" name="Science">
        <title>Genomic comparison of the ants Camponotus floridanus and Harpegnathos saltator.</title>
        <authorList>
            <person name="Bonasio R."/>
            <person name="Zhang G."/>
            <person name="Ye C."/>
            <person name="Mutti N.S."/>
            <person name="Fang X."/>
            <person name="Qin N."/>
            <person name="Donahue G."/>
            <person name="Yang P."/>
            <person name="Li Q."/>
            <person name="Li C."/>
            <person name="Zhang P."/>
            <person name="Huang Z."/>
            <person name="Berger S.L."/>
            <person name="Reinberg D."/>
            <person name="Wang J."/>
            <person name="Liebig J."/>
        </authorList>
    </citation>
    <scope>NUCLEOTIDE SEQUENCE [LARGE SCALE GENOMIC DNA]</scope>
    <source>
        <strain evidence="2 3">Hsal</strain>
    </source>
</reference>
<keyword evidence="3" id="KW-1185">Reference proteome</keyword>